<dbReference type="OrthoDB" id="6162829at2759"/>
<dbReference type="KEGG" id="lgi:LOTGIDRAFT_156730"/>
<dbReference type="HOGENOM" id="CLU_407291_0_0_1"/>
<keyword evidence="2" id="KW-1185">Reference proteome</keyword>
<dbReference type="EMBL" id="KB200129">
    <property type="protein sequence ID" value="ESP02785.1"/>
    <property type="molecule type" value="Genomic_DNA"/>
</dbReference>
<dbReference type="CTD" id="20237087"/>
<name>V4CKK4_LOTGI</name>
<dbReference type="Gene3D" id="1.25.40.10">
    <property type="entry name" value="Tetratricopeptide repeat domain"/>
    <property type="match status" value="1"/>
</dbReference>
<accession>V4CKK4</accession>
<dbReference type="AlphaFoldDB" id="V4CKK4"/>
<protein>
    <submittedName>
        <fullName evidence="1">Uncharacterized protein</fullName>
    </submittedName>
</protein>
<gene>
    <name evidence="1" type="ORF">LOTGIDRAFT_156730</name>
</gene>
<dbReference type="SUPFAM" id="SSF48452">
    <property type="entry name" value="TPR-like"/>
    <property type="match status" value="1"/>
</dbReference>
<dbReference type="InterPro" id="IPR011990">
    <property type="entry name" value="TPR-like_helical_dom_sf"/>
</dbReference>
<evidence type="ECO:0000313" key="2">
    <source>
        <dbReference type="Proteomes" id="UP000030746"/>
    </source>
</evidence>
<dbReference type="GeneID" id="20237087"/>
<dbReference type="Proteomes" id="UP000030746">
    <property type="component" value="Unassembled WGS sequence"/>
</dbReference>
<proteinExistence type="predicted"/>
<organism evidence="1 2">
    <name type="scientific">Lottia gigantea</name>
    <name type="common">Giant owl limpet</name>
    <dbReference type="NCBI Taxonomy" id="225164"/>
    <lineage>
        <taxon>Eukaryota</taxon>
        <taxon>Metazoa</taxon>
        <taxon>Spiralia</taxon>
        <taxon>Lophotrochozoa</taxon>
        <taxon>Mollusca</taxon>
        <taxon>Gastropoda</taxon>
        <taxon>Patellogastropoda</taxon>
        <taxon>Lottioidea</taxon>
        <taxon>Lottiidae</taxon>
        <taxon>Lottia</taxon>
    </lineage>
</organism>
<dbReference type="OMA" id="NDIDRAC"/>
<dbReference type="STRING" id="225164.V4CKK4"/>
<evidence type="ECO:0000313" key="1">
    <source>
        <dbReference type="EMBL" id="ESP02785.1"/>
    </source>
</evidence>
<dbReference type="RefSeq" id="XP_009046255.1">
    <property type="nucleotide sequence ID" value="XM_009048007.1"/>
</dbReference>
<sequence length="675" mass="78741">MDLTYYIERLRIVPCFVNMNIKKVRRYVLKDITEKVYNDDSHILQVPQQNLVSFVYYLLQQLPESEAKNDKVLLSHPNNINANCMKIILSAKAQNFAKAEEHLKRLEELRDVHHLVVEAEAEIAFAFSKVGVEYHMVAITKFTNVVEERSDQYEWKYRLAFLLRKCQDPKMRILLPTKLDPSENIVRCKSMFEDIISKCSNDTLKALSLVQIALLYMKPNSLNVNFIKLGIDLRNTHKIVKEYLDRALSLDQTNVQMLCETGRILRKINELESSRKVLEDALRFTKKRETYHNLALTIKDLEGTTSLVIKYLKKASGNGINQIATIHLGDAYMHLEPPKFQRALQCLKRMKIYGQEYNMMQQKYDNLSKCYEIMMHRALSDIDLTVELRQKMVEMNQKSIVFGILCWIKSTPKNELVMLKSTELFPDRWMEGYDLRNPKDSFLNQLHYFQGKYKYPYLQRLQYLVENGSLDDIEDDIMSDFNNGKYEDCLEMTLFLLITDIYGIDQFFFSTMIKILKVAVETRDESLANKSFLWPMEYLYMVNDAVGHFRILTDHHSLKEAKMIETWLENLSMIVVRNDEDISPFADRQEALIESFKGNVAVLCIIKGNNSTLSNDYPINMLPADEPHLLLIVADASTLPKELSHHHTLKLPPKDNDQTKAAWLTDLAEIIFRCE</sequence>
<reference evidence="1 2" key="1">
    <citation type="journal article" date="2013" name="Nature">
        <title>Insights into bilaterian evolution from three spiralian genomes.</title>
        <authorList>
            <person name="Simakov O."/>
            <person name="Marletaz F."/>
            <person name="Cho S.J."/>
            <person name="Edsinger-Gonzales E."/>
            <person name="Havlak P."/>
            <person name="Hellsten U."/>
            <person name="Kuo D.H."/>
            <person name="Larsson T."/>
            <person name="Lv J."/>
            <person name="Arendt D."/>
            <person name="Savage R."/>
            <person name="Osoegawa K."/>
            <person name="de Jong P."/>
            <person name="Grimwood J."/>
            <person name="Chapman J.A."/>
            <person name="Shapiro H."/>
            <person name="Aerts A."/>
            <person name="Otillar R.P."/>
            <person name="Terry A.Y."/>
            <person name="Boore J.L."/>
            <person name="Grigoriev I.V."/>
            <person name="Lindberg D.R."/>
            <person name="Seaver E.C."/>
            <person name="Weisblat D.A."/>
            <person name="Putnam N.H."/>
            <person name="Rokhsar D.S."/>
        </authorList>
    </citation>
    <scope>NUCLEOTIDE SEQUENCE [LARGE SCALE GENOMIC DNA]</scope>
</reference>